<evidence type="ECO:0000256" key="1">
    <source>
        <dbReference type="SAM" id="Phobius"/>
    </source>
</evidence>
<feature type="transmembrane region" description="Helical" evidence="1">
    <location>
        <begin position="12"/>
        <end position="29"/>
    </location>
</feature>
<dbReference type="RefSeq" id="WP_047913568.1">
    <property type="nucleotide sequence ID" value="NZ_CP118101.1"/>
</dbReference>
<accession>A0AAX3MWG2</accession>
<keyword evidence="1" id="KW-0812">Transmembrane</keyword>
<dbReference type="Proteomes" id="UP001221519">
    <property type="component" value="Chromosome"/>
</dbReference>
<sequence>MAQFIESLYGVAYFAIVLVLVAVTILTFVTGIKFIRDKKHIGFGIGCIVFSLIFTGIFISVIEFITS</sequence>
<feature type="transmembrane region" description="Helical" evidence="1">
    <location>
        <begin position="41"/>
        <end position="65"/>
    </location>
</feature>
<proteinExistence type="predicted"/>
<dbReference type="Proteomes" id="UP001220962">
    <property type="component" value="Chromosome"/>
</dbReference>
<gene>
    <name evidence="2" type="ORF">PUW23_20935</name>
    <name evidence="3" type="ORF">PUW25_20825</name>
</gene>
<organism evidence="2 4">
    <name type="scientific">Paenibacillus urinalis</name>
    <dbReference type="NCBI Taxonomy" id="521520"/>
    <lineage>
        <taxon>Bacteria</taxon>
        <taxon>Bacillati</taxon>
        <taxon>Bacillota</taxon>
        <taxon>Bacilli</taxon>
        <taxon>Bacillales</taxon>
        <taxon>Paenibacillaceae</taxon>
        <taxon>Paenibacillus</taxon>
    </lineage>
</organism>
<keyword evidence="5" id="KW-1185">Reference proteome</keyword>
<dbReference type="EMBL" id="CP118108">
    <property type="protein sequence ID" value="WDI01664.1"/>
    <property type="molecule type" value="Genomic_DNA"/>
</dbReference>
<evidence type="ECO:0000313" key="2">
    <source>
        <dbReference type="EMBL" id="WDH81935.1"/>
    </source>
</evidence>
<evidence type="ECO:0000313" key="4">
    <source>
        <dbReference type="Proteomes" id="UP001220962"/>
    </source>
</evidence>
<evidence type="ECO:0000313" key="5">
    <source>
        <dbReference type="Proteomes" id="UP001221519"/>
    </source>
</evidence>
<keyword evidence="1" id="KW-0472">Membrane</keyword>
<protein>
    <recommendedName>
        <fullName evidence="6">DUF2759 domain-containing protein</fullName>
    </recommendedName>
</protein>
<reference evidence="2 5" key="1">
    <citation type="submission" date="2023-02" db="EMBL/GenBank/DDBJ databases">
        <title>Pathogen: clinical or host-associated sample.</title>
        <authorList>
            <person name="Hergert J."/>
            <person name="Casey R."/>
            <person name="Wagner J."/>
            <person name="Young E.L."/>
            <person name="Oakeson K.F."/>
        </authorList>
    </citation>
    <scope>NUCLEOTIDE SEQUENCE</scope>
    <source>
        <strain evidence="3 5">2022CK-00829</strain>
        <strain evidence="2">2022CK-00830</strain>
    </source>
</reference>
<evidence type="ECO:0000313" key="3">
    <source>
        <dbReference type="EMBL" id="WDI01664.1"/>
    </source>
</evidence>
<dbReference type="AlphaFoldDB" id="A0AAX3MWG2"/>
<keyword evidence="1" id="KW-1133">Transmembrane helix</keyword>
<dbReference type="EMBL" id="CP118101">
    <property type="protein sequence ID" value="WDH81935.1"/>
    <property type="molecule type" value="Genomic_DNA"/>
</dbReference>
<name>A0AAX3MWG2_9BACL</name>
<evidence type="ECO:0008006" key="6">
    <source>
        <dbReference type="Google" id="ProtNLM"/>
    </source>
</evidence>